<name>F8IDG0_ALIAT</name>
<feature type="domain" description="Tyr recombinase" evidence="6">
    <location>
        <begin position="166"/>
        <end position="365"/>
    </location>
</feature>
<dbReference type="InterPro" id="IPR013762">
    <property type="entry name" value="Integrase-like_cat_sf"/>
</dbReference>
<dbReference type="Pfam" id="PF14657">
    <property type="entry name" value="Arm-DNA-bind_4"/>
    <property type="match status" value="1"/>
</dbReference>
<proteinExistence type="inferred from homology"/>
<dbReference type="InterPro" id="IPR010998">
    <property type="entry name" value="Integrase_recombinase_N"/>
</dbReference>
<gene>
    <name evidence="8" type="ordered locus">TC41_1897</name>
</gene>
<evidence type="ECO:0000313" key="9">
    <source>
        <dbReference type="Proteomes" id="UP000000292"/>
    </source>
</evidence>
<dbReference type="Pfam" id="PF14659">
    <property type="entry name" value="Phage_int_SAM_3"/>
    <property type="match status" value="1"/>
</dbReference>
<dbReference type="KEGG" id="aad:TC41_1897"/>
<dbReference type="PANTHER" id="PTHR30349:SF64">
    <property type="entry name" value="PROPHAGE INTEGRASE INTD-RELATED"/>
    <property type="match status" value="1"/>
</dbReference>
<evidence type="ECO:0000256" key="5">
    <source>
        <dbReference type="PROSITE-ProRule" id="PRU01248"/>
    </source>
</evidence>
<dbReference type="Pfam" id="PF00589">
    <property type="entry name" value="Phage_integrase"/>
    <property type="match status" value="1"/>
</dbReference>
<keyword evidence="4" id="KW-0233">DNA recombination</keyword>
<dbReference type="AlphaFoldDB" id="F8IDG0"/>
<evidence type="ECO:0000313" key="8">
    <source>
        <dbReference type="EMBL" id="AEJ43813.1"/>
    </source>
</evidence>
<evidence type="ECO:0000256" key="1">
    <source>
        <dbReference type="ARBA" id="ARBA00008857"/>
    </source>
</evidence>
<dbReference type="HOGENOM" id="CLU_027562_17_1_9"/>
<dbReference type="Proteomes" id="UP000000292">
    <property type="component" value="Chromosome"/>
</dbReference>
<dbReference type="eggNOG" id="COG0582">
    <property type="taxonomic scope" value="Bacteria"/>
</dbReference>
<evidence type="ECO:0000256" key="3">
    <source>
        <dbReference type="ARBA" id="ARBA00023125"/>
    </source>
</evidence>
<dbReference type="CDD" id="cd01189">
    <property type="entry name" value="INT_ICEBs1_C_like"/>
    <property type="match status" value="1"/>
</dbReference>
<dbReference type="Gene3D" id="1.10.150.130">
    <property type="match status" value="1"/>
</dbReference>
<protein>
    <submittedName>
        <fullName evidence="8">Integrase family protein</fullName>
    </submittedName>
</protein>
<dbReference type="GO" id="GO:0015074">
    <property type="term" value="P:DNA integration"/>
    <property type="evidence" value="ECO:0007669"/>
    <property type="project" value="UniProtKB-KW"/>
</dbReference>
<dbReference type="SUPFAM" id="SSF56349">
    <property type="entry name" value="DNA breaking-rejoining enzymes"/>
    <property type="match status" value="1"/>
</dbReference>
<evidence type="ECO:0000256" key="2">
    <source>
        <dbReference type="ARBA" id="ARBA00022908"/>
    </source>
</evidence>
<dbReference type="Gene3D" id="1.10.443.10">
    <property type="entry name" value="Intergrase catalytic core"/>
    <property type="match status" value="1"/>
</dbReference>
<dbReference type="GO" id="GO:0003677">
    <property type="term" value="F:DNA binding"/>
    <property type="evidence" value="ECO:0007669"/>
    <property type="project" value="UniProtKB-UniRule"/>
</dbReference>
<evidence type="ECO:0000259" key="7">
    <source>
        <dbReference type="PROSITE" id="PS51900"/>
    </source>
</evidence>
<accession>F8IDG0</accession>
<dbReference type="InterPro" id="IPR044068">
    <property type="entry name" value="CB"/>
</dbReference>
<feature type="domain" description="Core-binding (CB)" evidence="7">
    <location>
        <begin position="61"/>
        <end position="145"/>
    </location>
</feature>
<comment type="similarity">
    <text evidence="1">Belongs to the 'phage' integrase family.</text>
</comment>
<evidence type="ECO:0000259" key="6">
    <source>
        <dbReference type="PROSITE" id="PS51898"/>
    </source>
</evidence>
<keyword evidence="2" id="KW-0229">DNA integration</keyword>
<dbReference type="InterPro" id="IPR028259">
    <property type="entry name" value="AP2-like_int_N"/>
</dbReference>
<dbReference type="PATRIC" id="fig|1048834.4.peg.1790"/>
<dbReference type="GO" id="GO:0006310">
    <property type="term" value="P:DNA recombination"/>
    <property type="evidence" value="ECO:0007669"/>
    <property type="project" value="UniProtKB-KW"/>
</dbReference>
<organism evidence="8 9">
    <name type="scientific">Alicyclobacillus acidocaldarius (strain Tc-4-1)</name>
    <name type="common">Bacillus acidocaldarius</name>
    <dbReference type="NCBI Taxonomy" id="1048834"/>
    <lineage>
        <taxon>Bacteria</taxon>
        <taxon>Bacillati</taxon>
        <taxon>Bacillota</taxon>
        <taxon>Bacilli</taxon>
        <taxon>Bacillales</taxon>
        <taxon>Alicyclobacillaceae</taxon>
        <taxon>Alicyclobacillus</taxon>
    </lineage>
</organism>
<dbReference type="OrthoDB" id="9803188at2"/>
<dbReference type="PROSITE" id="PS51898">
    <property type="entry name" value="TYR_RECOMBINASE"/>
    <property type="match status" value="1"/>
</dbReference>
<dbReference type="InterPro" id="IPR004107">
    <property type="entry name" value="Integrase_SAM-like_N"/>
</dbReference>
<dbReference type="InterPro" id="IPR002104">
    <property type="entry name" value="Integrase_catalytic"/>
</dbReference>
<dbReference type="InterPro" id="IPR011010">
    <property type="entry name" value="DNA_brk_join_enz"/>
</dbReference>
<reference evidence="8 9" key="1">
    <citation type="journal article" date="2011" name="J. Bacteriol.">
        <title>Complete Genome Sequence of Alicyclobacillus acidocaldarius Strain Tc-4-1.</title>
        <authorList>
            <person name="Chen Y."/>
            <person name="He Y."/>
            <person name="Zhang B."/>
            <person name="Yang J."/>
            <person name="Li W."/>
            <person name="Dong Z."/>
            <person name="Hu S."/>
        </authorList>
    </citation>
    <scope>NUCLEOTIDE SEQUENCE [LARGE SCALE GENOMIC DNA]</scope>
    <source>
        <strain evidence="8 9">Tc-4-1</strain>
    </source>
</reference>
<reference evidence="9" key="2">
    <citation type="submission" date="2011-06" db="EMBL/GenBank/DDBJ databases">
        <title>The complete genome sequence of Alicyclobacillus acidocaldarius sp. Tc-4-1.</title>
        <authorList>
            <person name="Chen Y."/>
            <person name="He Y."/>
            <person name="Dong Z."/>
            <person name="Hu S."/>
        </authorList>
    </citation>
    <scope>NUCLEOTIDE SEQUENCE [LARGE SCALE GENOMIC DNA]</scope>
    <source>
        <strain evidence="9">Tc-4-1</strain>
    </source>
</reference>
<dbReference type="EMBL" id="CP002902">
    <property type="protein sequence ID" value="AEJ43813.1"/>
    <property type="molecule type" value="Genomic_DNA"/>
</dbReference>
<dbReference type="InterPro" id="IPR050090">
    <property type="entry name" value="Tyrosine_recombinase_XerCD"/>
</dbReference>
<dbReference type="RefSeq" id="WP_014464666.1">
    <property type="nucleotide sequence ID" value="NC_017167.1"/>
</dbReference>
<dbReference type="PROSITE" id="PS51900">
    <property type="entry name" value="CB"/>
    <property type="match status" value="1"/>
</dbReference>
<dbReference type="PANTHER" id="PTHR30349">
    <property type="entry name" value="PHAGE INTEGRASE-RELATED"/>
    <property type="match status" value="1"/>
</dbReference>
<evidence type="ECO:0000256" key="4">
    <source>
        <dbReference type="ARBA" id="ARBA00023172"/>
    </source>
</evidence>
<keyword evidence="3 5" id="KW-0238">DNA-binding</keyword>
<sequence length="377" mass="43857">MRGHVRKRGNKWCFVIDVGRDEQGRRKQKWFSGFATKKEAERALAAKLQELNNGLLSTSDMTVGKLLEDWLLDKQLHVKPTTFQLYSRIVTIHIAPMIGHFNLSDLRPDHIQTMYRKLQQKTPPLQAKTIRTIHSILRNALKRALKWGLIPRDPSEAVELPRSPRRTLAIWTPEQIRTFLTANQSIDSRYYTVFILAIYTGMRKGEILALRWSDIDFERNIIHVTRTFSWVDGEAMFLETKTHHSNRSIAISHNVKVQLLRHREFQEQEKRLYADSYHDRDLVVARPDGEPIRLSSLQKQWRRAVKRAGLPEIRFHDLRHTHASLLLLQGVHPKVVSERLGHSNISITMDTYSHVLPSLHREVAEDFASLISNKNTS</sequence>
<dbReference type="STRING" id="1048834.TC41_1897"/>